<dbReference type="Proteomes" id="UP000758168">
    <property type="component" value="Unassembled WGS sequence"/>
</dbReference>
<sequence>MSPMESTTTTRTRETALLPRVLEADFGWRAAAELRGRGDICALMAKPVVGTSQGGAIAVIDMAAVTPVVFDHSYSTRPGSPSCSPPV</sequence>
<dbReference type="RefSeq" id="WP_210052944.1">
    <property type="nucleotide sequence ID" value="NZ_BAAAMH010000030.1"/>
</dbReference>
<protein>
    <submittedName>
        <fullName evidence="1">Uncharacterized protein</fullName>
    </submittedName>
</protein>
<accession>A0ABS4Z4R4</accession>
<proteinExistence type="predicted"/>
<gene>
    <name evidence="1" type="ORF">JOF54_000652</name>
</gene>
<evidence type="ECO:0000313" key="1">
    <source>
        <dbReference type="EMBL" id="MBP2415730.1"/>
    </source>
</evidence>
<keyword evidence="2" id="KW-1185">Reference proteome</keyword>
<dbReference type="EMBL" id="JAGIOB010000001">
    <property type="protein sequence ID" value="MBP2415730.1"/>
    <property type="molecule type" value="Genomic_DNA"/>
</dbReference>
<name>A0ABS4Z4R4_9ACTN</name>
<reference evidence="1 2" key="1">
    <citation type="submission" date="2021-03" db="EMBL/GenBank/DDBJ databases">
        <title>Sequencing the genomes of 1000 actinobacteria strains.</title>
        <authorList>
            <person name="Klenk H.-P."/>
        </authorList>
    </citation>
    <scope>NUCLEOTIDE SEQUENCE [LARGE SCALE GENOMIC DNA]</scope>
    <source>
        <strain evidence="1 2">DSM 12936</strain>
    </source>
</reference>
<evidence type="ECO:0000313" key="2">
    <source>
        <dbReference type="Proteomes" id="UP000758168"/>
    </source>
</evidence>
<organism evidence="1 2">
    <name type="scientific">Microlunatus capsulatus</name>
    <dbReference type="NCBI Taxonomy" id="99117"/>
    <lineage>
        <taxon>Bacteria</taxon>
        <taxon>Bacillati</taxon>
        <taxon>Actinomycetota</taxon>
        <taxon>Actinomycetes</taxon>
        <taxon>Propionibacteriales</taxon>
        <taxon>Propionibacteriaceae</taxon>
        <taxon>Microlunatus</taxon>
    </lineage>
</organism>
<comment type="caution">
    <text evidence="1">The sequence shown here is derived from an EMBL/GenBank/DDBJ whole genome shotgun (WGS) entry which is preliminary data.</text>
</comment>